<dbReference type="Gene3D" id="3.30.70.270">
    <property type="match status" value="1"/>
</dbReference>
<evidence type="ECO:0000259" key="1">
    <source>
        <dbReference type="PROSITE" id="PS50878"/>
    </source>
</evidence>
<dbReference type="SUPFAM" id="SSF56672">
    <property type="entry name" value="DNA/RNA polymerases"/>
    <property type="match status" value="1"/>
</dbReference>
<dbReference type="PANTHER" id="PTHR47027:SF30">
    <property type="entry name" value="THAP-TYPE DOMAIN-CONTAINING PROTEIN"/>
    <property type="match status" value="1"/>
</dbReference>
<keyword evidence="2" id="KW-1185">Reference proteome</keyword>
<protein>
    <submittedName>
        <fullName evidence="3 4">Uncharacterized protein LOC108253938</fullName>
    </submittedName>
</protein>
<dbReference type="Pfam" id="PF00078">
    <property type="entry name" value="RVT_1"/>
    <property type="match status" value="1"/>
</dbReference>
<dbReference type="AlphaFoldDB" id="A0A1S4EQD3"/>
<dbReference type="STRING" id="121845.A0A1S4EQD3"/>
<sequence length="584" mass="68203">MIYKKGEKKNPSNYRGIALLNCLTKLFTQILTNRFMEWMEKENLFCEGQAGFRRGRSCLDNIFVLMAMIQIHLRIAGNKMYAAMVDFRTAFDVINRDRLWQKLYNLGVSSKFIRVLQSLYSQTCCKIKINDAMSTSKVKVQKGLWQGDSFSAGAFAAYINDIEDYLRKKGYRGINIDGKTDIILLLFADDLIIFADSKIDLQKKLETLKEFCQENFLILNTDKTKIMIFRRGGRPRREDVFFFDSHPLEIVNTFTYLGVTFSSSGMYNVAAENMLTKTRLAMASVKHMFIKTKVDSWEARLKLYNAIIKATLMYGSEVWGLTQINVMEKGQNEFFKNLLYLARSTPGYMLRRETGVPWIKYHVISQALNWILKLEEMPPHKYPGICYRRLLELHERGVNCHRGNWVTQMSECIDDAGINPDRLWSGNIDYESKKKIVVEIAENMNKNLQQNDKERCVLSTYSTKYSQIKKDSEVENYLKCRAHIESLRLVAQARMAGRFIYFYVLNKAHYWKAENLCRNCDLITEETLEHFLIVCKRYDSLRRKHLTKISTHMTLVNMLCIGDVNHLYNLAAFLREALEMRKTE</sequence>
<dbReference type="RefSeq" id="XP_017304262.1">
    <property type="nucleotide sequence ID" value="XM_017448773.2"/>
</dbReference>
<organism evidence="2 3">
    <name type="scientific">Diaphorina citri</name>
    <name type="common">Asian citrus psyllid</name>
    <dbReference type="NCBI Taxonomy" id="121845"/>
    <lineage>
        <taxon>Eukaryota</taxon>
        <taxon>Metazoa</taxon>
        <taxon>Ecdysozoa</taxon>
        <taxon>Arthropoda</taxon>
        <taxon>Hexapoda</taxon>
        <taxon>Insecta</taxon>
        <taxon>Pterygota</taxon>
        <taxon>Neoptera</taxon>
        <taxon>Paraneoptera</taxon>
        <taxon>Hemiptera</taxon>
        <taxon>Sternorrhyncha</taxon>
        <taxon>Psylloidea</taxon>
        <taxon>Psyllidae</taxon>
        <taxon>Diaphorininae</taxon>
        <taxon>Diaphorina</taxon>
    </lineage>
</organism>
<dbReference type="PANTHER" id="PTHR47027">
    <property type="entry name" value="REVERSE TRANSCRIPTASE DOMAIN-CONTAINING PROTEIN"/>
    <property type="match status" value="1"/>
</dbReference>
<evidence type="ECO:0000313" key="3">
    <source>
        <dbReference type="RefSeq" id="XP_017304262.1"/>
    </source>
</evidence>
<dbReference type="OMA" id="KISTHMT"/>
<dbReference type="RefSeq" id="XP_026687850.1">
    <property type="nucleotide sequence ID" value="XM_026832049.1"/>
</dbReference>
<accession>A0A1S4EQD3</accession>
<dbReference type="PaxDb" id="121845-A0A1S4EQD3"/>
<evidence type="ECO:0000313" key="2">
    <source>
        <dbReference type="Proteomes" id="UP000079169"/>
    </source>
</evidence>
<feature type="domain" description="Reverse transcriptase" evidence="1">
    <location>
        <begin position="1"/>
        <end position="261"/>
    </location>
</feature>
<dbReference type="InterPro" id="IPR000477">
    <property type="entry name" value="RT_dom"/>
</dbReference>
<dbReference type="GeneID" id="108253938"/>
<dbReference type="Proteomes" id="UP000079169">
    <property type="component" value="Unplaced"/>
</dbReference>
<reference evidence="3 4" key="1">
    <citation type="submission" date="2025-04" db="UniProtKB">
        <authorList>
            <consortium name="RefSeq"/>
        </authorList>
    </citation>
    <scope>IDENTIFICATION</scope>
</reference>
<name>A0A1S4EQD3_DIACI</name>
<proteinExistence type="predicted"/>
<dbReference type="InterPro" id="IPR043128">
    <property type="entry name" value="Rev_trsase/Diguanyl_cyclase"/>
</dbReference>
<dbReference type="KEGG" id="dci:108253938"/>
<dbReference type="GO" id="GO:0071897">
    <property type="term" value="P:DNA biosynthetic process"/>
    <property type="evidence" value="ECO:0007669"/>
    <property type="project" value="UniProtKB-ARBA"/>
</dbReference>
<evidence type="ECO:0000313" key="4">
    <source>
        <dbReference type="RefSeq" id="XP_026687850.1"/>
    </source>
</evidence>
<gene>
    <name evidence="3 4" type="primary">LOC108253938</name>
</gene>
<dbReference type="CDD" id="cd01650">
    <property type="entry name" value="RT_nLTR_like"/>
    <property type="match status" value="1"/>
</dbReference>
<dbReference type="InterPro" id="IPR043502">
    <property type="entry name" value="DNA/RNA_pol_sf"/>
</dbReference>
<dbReference type="PROSITE" id="PS50878">
    <property type="entry name" value="RT_POL"/>
    <property type="match status" value="1"/>
</dbReference>